<protein>
    <recommendedName>
        <fullName evidence="4">DUF2178 domain-containing protein</fullName>
    </recommendedName>
</protein>
<gene>
    <name evidence="2" type="ORF">TEU_00300</name>
</gene>
<dbReference type="STRING" id="1505907.TEU_00300"/>
<dbReference type="OrthoDB" id="96209at2157"/>
<sequence length="96" mass="11235">MGSEWLFLFIAAATVIYWFAFYRFMKETGQMKDERGRRINQVASEKTLIIVQMLLLMGILAVDAFRWLDPAKVLALIYVVAIFGHALIRYHYSRVM</sequence>
<dbReference type="HOGENOM" id="CLU_2366377_0_0_2"/>
<organism evidence="2 3">
    <name type="scientific">Thermococcus eurythermalis</name>
    <dbReference type="NCBI Taxonomy" id="1505907"/>
    <lineage>
        <taxon>Archaea</taxon>
        <taxon>Methanobacteriati</taxon>
        <taxon>Methanobacteriota</taxon>
        <taxon>Thermococci</taxon>
        <taxon>Thermococcales</taxon>
        <taxon>Thermococcaceae</taxon>
        <taxon>Thermococcus</taxon>
    </lineage>
</organism>
<dbReference type="InterPro" id="IPR019235">
    <property type="entry name" value="DUF2178_TM"/>
</dbReference>
<dbReference type="GeneID" id="25151870"/>
<dbReference type="Proteomes" id="UP000029980">
    <property type="component" value="Chromosome"/>
</dbReference>
<keyword evidence="1" id="KW-1133">Transmembrane helix</keyword>
<evidence type="ECO:0000256" key="1">
    <source>
        <dbReference type="SAM" id="Phobius"/>
    </source>
</evidence>
<dbReference type="Pfam" id="PF09946">
    <property type="entry name" value="DUF2178"/>
    <property type="match status" value="1"/>
</dbReference>
<evidence type="ECO:0000313" key="3">
    <source>
        <dbReference type="Proteomes" id="UP000029980"/>
    </source>
</evidence>
<reference evidence="2 3" key="1">
    <citation type="journal article" date="2015" name="Int. J. Syst. Evol. Microbiol.">
        <title>Thermococcus eurythermalis sp. nov., a conditional piezophilic hyperthermophilic archaeon with a wide temperature range isolated from an oil-immersed chimney in the Guaymas Basin.</title>
        <authorList>
            <person name="Zhao W."/>
            <person name="Zeng X."/>
            <person name="Xiao X."/>
        </authorList>
    </citation>
    <scope>NUCLEOTIDE SEQUENCE [LARGE SCALE GENOMIC DNA]</scope>
    <source>
        <strain evidence="2 3">A501</strain>
    </source>
</reference>
<feature type="transmembrane region" description="Helical" evidence="1">
    <location>
        <begin position="46"/>
        <end position="67"/>
    </location>
</feature>
<keyword evidence="3" id="KW-1185">Reference proteome</keyword>
<evidence type="ECO:0008006" key="4">
    <source>
        <dbReference type="Google" id="ProtNLM"/>
    </source>
</evidence>
<name>A0A097QQY7_9EURY</name>
<dbReference type="EMBL" id="CP008887">
    <property type="protein sequence ID" value="AIU68897.1"/>
    <property type="molecule type" value="Genomic_DNA"/>
</dbReference>
<dbReference type="RefSeq" id="WP_050001880.1">
    <property type="nucleotide sequence ID" value="NZ_CP008887.1"/>
</dbReference>
<dbReference type="AlphaFoldDB" id="A0A097QQY7"/>
<feature type="transmembrane region" description="Helical" evidence="1">
    <location>
        <begin position="6"/>
        <end position="25"/>
    </location>
</feature>
<dbReference type="KEGG" id="teu:TEU_00300"/>
<evidence type="ECO:0000313" key="2">
    <source>
        <dbReference type="EMBL" id="AIU68897.1"/>
    </source>
</evidence>
<keyword evidence="1" id="KW-0812">Transmembrane</keyword>
<accession>A0A097QQY7</accession>
<proteinExistence type="predicted"/>
<feature type="transmembrane region" description="Helical" evidence="1">
    <location>
        <begin position="73"/>
        <end position="92"/>
    </location>
</feature>
<keyword evidence="1" id="KW-0472">Membrane</keyword>